<proteinExistence type="predicted"/>
<organism evidence="1 2">
    <name type="scientific">Acinetobacter wuhouensis</name>
    <dbReference type="NCBI Taxonomy" id="1879050"/>
    <lineage>
        <taxon>Bacteria</taxon>
        <taxon>Pseudomonadati</taxon>
        <taxon>Pseudomonadota</taxon>
        <taxon>Gammaproteobacteria</taxon>
        <taxon>Moraxellales</taxon>
        <taxon>Moraxellaceae</taxon>
        <taxon>Acinetobacter</taxon>
    </lineage>
</organism>
<evidence type="ECO:0008006" key="3">
    <source>
        <dbReference type="Google" id="ProtNLM"/>
    </source>
</evidence>
<reference evidence="1 2" key="1">
    <citation type="submission" date="2018-10" db="EMBL/GenBank/DDBJ databases">
        <title>The complete genome of Acinetobacter wuhouensis strain WCHAW010062.</title>
        <authorList>
            <person name="Hu Y."/>
            <person name="Long H."/>
            <person name="Feng Y."/>
            <person name="Zong Z."/>
        </authorList>
    </citation>
    <scope>NUCLEOTIDE SEQUENCE [LARGE SCALE GENOMIC DNA]</scope>
    <source>
        <strain evidence="1 2">WCHAW010062</strain>
    </source>
</reference>
<dbReference type="EMBL" id="CP033133">
    <property type="protein sequence ID" value="AYO54926.1"/>
    <property type="molecule type" value="Genomic_DNA"/>
</dbReference>
<sequence>MGSKDYRNNAWFEFRENAFNKLGHHCNHCSRNSDEVVLQVHHKVYIEGRKPWEYNLSDCEVLCRGCHAREHEQIRPDYDWNLSHSSDLDALTGTCELCGSSLRFEYHLFHNDWSEMLVVGTVCCDYLTGTKEATEHRKYLQALQRYTKKWCLLDNGEYSYQINKRLTFKIKYIKDRGFIVEVLKLGKSVHLGKKTFFSAEEAQVQLFKFIRNKEYKKYFNEED</sequence>
<evidence type="ECO:0000313" key="2">
    <source>
        <dbReference type="Proteomes" id="UP000279962"/>
    </source>
</evidence>
<dbReference type="AlphaFoldDB" id="A0A3G2T5Q1"/>
<accession>A0A3G2T5Q1</accession>
<dbReference type="Proteomes" id="UP000279962">
    <property type="component" value="Chromosome"/>
</dbReference>
<gene>
    <name evidence="1" type="ORF">CDG68_15260</name>
</gene>
<protein>
    <recommendedName>
        <fullName evidence="3">HNH endonuclease</fullName>
    </recommendedName>
</protein>
<dbReference type="RefSeq" id="WP_087554293.1">
    <property type="nucleotide sequence ID" value="NZ_CP033133.1"/>
</dbReference>
<name>A0A3G2T5Q1_9GAMM</name>
<evidence type="ECO:0000313" key="1">
    <source>
        <dbReference type="EMBL" id="AYO54926.1"/>
    </source>
</evidence>